<proteinExistence type="predicted"/>
<gene>
    <name evidence="1" type="ORF">SCP_1400350</name>
</gene>
<organism evidence="1 2">
    <name type="scientific">Sparassis crispa</name>
    <dbReference type="NCBI Taxonomy" id="139825"/>
    <lineage>
        <taxon>Eukaryota</taxon>
        <taxon>Fungi</taxon>
        <taxon>Dikarya</taxon>
        <taxon>Basidiomycota</taxon>
        <taxon>Agaricomycotina</taxon>
        <taxon>Agaricomycetes</taxon>
        <taxon>Polyporales</taxon>
        <taxon>Sparassidaceae</taxon>
        <taxon>Sparassis</taxon>
    </lineage>
</organism>
<reference evidence="1 2" key="1">
    <citation type="journal article" date="2018" name="Sci. Rep.">
        <title>Genome sequence of the cauliflower mushroom Sparassis crispa (Hanabiratake) and its association with beneficial usage.</title>
        <authorList>
            <person name="Kiyama R."/>
            <person name="Furutani Y."/>
            <person name="Kawaguchi K."/>
            <person name="Nakanishi T."/>
        </authorList>
    </citation>
    <scope>NUCLEOTIDE SEQUENCE [LARGE SCALE GENOMIC DNA]</scope>
</reference>
<dbReference type="RefSeq" id="XP_027619543.1">
    <property type="nucleotide sequence ID" value="XM_027763742.1"/>
</dbReference>
<accession>A0A401H2P1</accession>
<dbReference type="Proteomes" id="UP000287166">
    <property type="component" value="Unassembled WGS sequence"/>
</dbReference>
<evidence type="ECO:0000313" key="2">
    <source>
        <dbReference type="Proteomes" id="UP000287166"/>
    </source>
</evidence>
<sequence>MRCDADCIISKDLVDNKQLLDFYFNWVFAQETFDVRKAAMGDDMSIKPRQRPMIYITKRDPREEQGANSSLLEYIFDFIHIATPLCNVDIEIAELQAQRDEEDRIYRNF</sequence>
<dbReference type="AlphaFoldDB" id="A0A401H2P1"/>
<dbReference type="GeneID" id="38785547"/>
<dbReference type="EMBL" id="BFAD01000014">
    <property type="protein sequence ID" value="GBE88630.1"/>
    <property type="molecule type" value="Genomic_DNA"/>
</dbReference>
<dbReference type="InParanoid" id="A0A401H2P1"/>
<evidence type="ECO:0000313" key="1">
    <source>
        <dbReference type="EMBL" id="GBE88630.1"/>
    </source>
</evidence>
<protein>
    <submittedName>
        <fullName evidence="1">Uncharacterized protein</fullName>
    </submittedName>
</protein>
<comment type="caution">
    <text evidence="1">The sequence shown here is derived from an EMBL/GenBank/DDBJ whole genome shotgun (WGS) entry which is preliminary data.</text>
</comment>
<name>A0A401H2P1_9APHY</name>
<keyword evidence="2" id="KW-1185">Reference proteome</keyword>